<dbReference type="Proteomes" id="UP000332933">
    <property type="component" value="Unassembled WGS sequence"/>
</dbReference>
<organism evidence="3 4">
    <name type="scientific">Aphanomyces stellatus</name>
    <dbReference type="NCBI Taxonomy" id="120398"/>
    <lineage>
        <taxon>Eukaryota</taxon>
        <taxon>Sar</taxon>
        <taxon>Stramenopiles</taxon>
        <taxon>Oomycota</taxon>
        <taxon>Saprolegniomycetes</taxon>
        <taxon>Saprolegniales</taxon>
        <taxon>Verrucalvaceae</taxon>
        <taxon>Aphanomyces</taxon>
    </lineage>
</organism>
<evidence type="ECO:0000256" key="1">
    <source>
        <dbReference type="SAM" id="MobiDB-lite"/>
    </source>
</evidence>
<accession>A0A485LIE7</accession>
<dbReference type="Gene3D" id="3.40.50.300">
    <property type="entry name" value="P-loop containing nucleotide triphosphate hydrolases"/>
    <property type="match status" value="1"/>
</dbReference>
<feature type="compositionally biased region" description="Acidic residues" evidence="1">
    <location>
        <begin position="59"/>
        <end position="76"/>
    </location>
</feature>
<evidence type="ECO:0000313" key="2">
    <source>
        <dbReference type="EMBL" id="KAF0686406.1"/>
    </source>
</evidence>
<proteinExistence type="predicted"/>
<gene>
    <name evidence="3" type="primary">Aste57867_21777</name>
    <name evidence="2" type="ORF">As57867_021708</name>
    <name evidence="3" type="ORF">ASTE57867_21777</name>
</gene>
<dbReference type="OrthoDB" id="77452at2759"/>
<keyword evidence="4" id="KW-1185">Reference proteome</keyword>
<evidence type="ECO:0000313" key="3">
    <source>
        <dbReference type="EMBL" id="VFT98446.1"/>
    </source>
</evidence>
<dbReference type="AlphaFoldDB" id="A0A485LIE7"/>
<dbReference type="EMBL" id="CAADRA010007028">
    <property type="protein sequence ID" value="VFT98446.1"/>
    <property type="molecule type" value="Genomic_DNA"/>
</dbReference>
<dbReference type="EMBL" id="VJMH01007002">
    <property type="protein sequence ID" value="KAF0686406.1"/>
    <property type="molecule type" value="Genomic_DNA"/>
</dbReference>
<feature type="region of interest" description="Disordered" evidence="1">
    <location>
        <begin position="735"/>
        <end position="764"/>
    </location>
</feature>
<dbReference type="InterPro" id="IPR027417">
    <property type="entry name" value="P-loop_NTPase"/>
</dbReference>
<sequence>MKRAHSPPAEVDTKRSKAEMDEVHMSQLSSLSLDDDNDMYQMNQSDEDENAINAPSEGWPDDDANASEPDGEEEAKDEIMALSTSRSGQDTEEWGRLSSLMYNHNRRLSFGPVHISTSGMYSGSELSDGGVFDDAETTLDVPSDTPLSPRSELKFHDRVFYLQLHPTLMRQLPRRQLHAFREAGLLEIPMGPTCRSFTISREMLTTGPMARIFPHYKDHLSQTHATFEWRVTKSGVDLVLTNASRGPIFVDLQTVGPSLHRPPLPHFMYNVAPGASHALLLHNQIRLLVSPLKYLLLGYIVSLQPFPKSPHPPSHNVLGVLFAHPIIDYDRLGLSLNNRSVHAMHTAMSALLVKYKPMSDLRPDHDTGLPVTFYPQPIDLAVEFASWAELSELVHDGCQFLHLACTATADAIILEDGRGGGHRVGVDALRSLFHASAIQVVQLSAYNACEFAHQLLLDAGVPFVIAPVTRVTSTQLLRFSSNLYRAFMAGHSVQGSFELATHSTLLPDSFWLHKLHPHDDAAAVVLYPMTDQPSASHGAMRSTARKNMMSWSVCKEFVCRLDEAHHICHRLLDPDHETRFICIHGPANIGKTQLSLAAIEYVGFRDVYDGAIRVLFLKDMVDRKGLDHTLVYMQRVFVDFHQTSGLCKSYLIVLDGLDTFTLSPLSTCVLDFLVDILIKMPNVSVVATSVTPTALPPPLKQFHVGLDSNPGTAAPTAMYPIHDLSTDSVLDESTRIPDESYGAPSSHMAPASPVAASKPNCSIM</sequence>
<reference evidence="3 4" key="1">
    <citation type="submission" date="2019-03" db="EMBL/GenBank/DDBJ databases">
        <authorList>
            <person name="Gaulin E."/>
            <person name="Dumas B."/>
        </authorList>
    </citation>
    <scope>NUCLEOTIDE SEQUENCE [LARGE SCALE GENOMIC DNA]</scope>
    <source>
        <strain evidence="3">CBS 568.67</strain>
    </source>
</reference>
<reference evidence="2" key="2">
    <citation type="submission" date="2019-06" db="EMBL/GenBank/DDBJ databases">
        <title>Genomics analysis of Aphanomyces spp. identifies a new class of oomycete effector associated with host adaptation.</title>
        <authorList>
            <person name="Gaulin E."/>
        </authorList>
    </citation>
    <scope>NUCLEOTIDE SEQUENCE</scope>
    <source>
        <strain evidence="2">CBS 578.67</strain>
    </source>
</reference>
<name>A0A485LIE7_9STRA</name>
<dbReference type="SUPFAM" id="SSF52540">
    <property type="entry name" value="P-loop containing nucleoside triphosphate hydrolases"/>
    <property type="match status" value="1"/>
</dbReference>
<evidence type="ECO:0000313" key="4">
    <source>
        <dbReference type="Proteomes" id="UP000332933"/>
    </source>
</evidence>
<feature type="compositionally biased region" description="Basic and acidic residues" evidence="1">
    <location>
        <begin position="11"/>
        <end position="24"/>
    </location>
</feature>
<feature type="region of interest" description="Disordered" evidence="1">
    <location>
        <begin position="1"/>
        <end position="91"/>
    </location>
</feature>
<protein>
    <submittedName>
        <fullName evidence="3">Aste57867_21777 protein</fullName>
    </submittedName>
</protein>